<proteinExistence type="predicted"/>
<gene>
    <name evidence="1" type="ORF">PVE_P0230</name>
</gene>
<keyword evidence="1" id="KW-0614">Plasmid</keyword>
<accession>A0A1D3KAD5</accession>
<evidence type="ECO:0000313" key="1">
    <source>
        <dbReference type="EMBL" id="SBW85270.1"/>
    </source>
</evidence>
<name>A0A1D3KAD5_PSEVE</name>
<protein>
    <submittedName>
        <fullName evidence="1">Uncharacterized protein</fullName>
    </submittedName>
</protein>
<dbReference type="AlphaFoldDB" id="A0A1D3KAD5"/>
<evidence type="ECO:0000313" key="2">
    <source>
        <dbReference type="Proteomes" id="UP000245431"/>
    </source>
</evidence>
<organism evidence="1 2">
    <name type="scientific">Pseudomonas veronii 1YdBTEX2</name>
    <dbReference type="NCBI Taxonomy" id="1295141"/>
    <lineage>
        <taxon>Bacteria</taxon>
        <taxon>Pseudomonadati</taxon>
        <taxon>Pseudomonadota</taxon>
        <taxon>Gammaproteobacteria</taxon>
        <taxon>Pseudomonadales</taxon>
        <taxon>Pseudomonadaceae</taxon>
        <taxon>Pseudomonas</taxon>
    </lineage>
</organism>
<dbReference type="Proteomes" id="UP000245431">
    <property type="component" value="Plasmid PVE_plasmid"/>
</dbReference>
<reference evidence="2" key="1">
    <citation type="submission" date="2016-07" db="EMBL/GenBank/DDBJ databases">
        <authorList>
            <person name="Florea S."/>
            <person name="Webb J.S."/>
            <person name="Jaromczyk J."/>
            <person name="Schardl C.L."/>
        </authorList>
    </citation>
    <scope>NUCLEOTIDE SEQUENCE [LARGE SCALE GENOMIC DNA]</scope>
    <source>
        <strain evidence="2">1YdBTEX2</strain>
        <plasmid evidence="2">Plasmid pve_Plasmid</plasmid>
    </source>
</reference>
<dbReference type="EMBL" id="LT599585">
    <property type="protein sequence ID" value="SBW85270.1"/>
    <property type="molecule type" value="Genomic_DNA"/>
</dbReference>
<geneLocation type="plasmid" evidence="2">
    <name>pve_Plasmid</name>
</geneLocation>
<sequence>MSHAHIYAMSKRLCGHIDMCSFSSKGRSGRVSDVLYANATVCDECRERICRLVNKPGGGFHPVVLPALAGRDGAVRWAKNLRLRALRMLGPIMAQLKQSPDPFAAAVLAVYEMLFKITSSGFWIENRQFSYDRVWVVFEVEHLMRPRPTSTVRLNSSSAFVYWSQADLSVIAAAKEAAHAVIDVDVVPAVAEASEPTAPKQAHFAPSIFL</sequence>